<dbReference type="EMBL" id="WWEO01000041">
    <property type="protein sequence ID" value="NCD69546.1"/>
    <property type="molecule type" value="Genomic_DNA"/>
</dbReference>
<gene>
    <name evidence="1" type="ORF">GSY63_09280</name>
</gene>
<comment type="caution">
    <text evidence="1">The sequence shown here is derived from an EMBL/GenBank/DDBJ whole genome shotgun (WGS) entry which is preliminary data.</text>
</comment>
<dbReference type="Proteomes" id="UP000638732">
    <property type="component" value="Unassembled WGS sequence"/>
</dbReference>
<dbReference type="RefSeq" id="WP_166585509.1">
    <property type="nucleotide sequence ID" value="NZ_WWEO01000041.1"/>
</dbReference>
<name>A0A965ZH36_9SPHI</name>
<reference evidence="1" key="1">
    <citation type="submission" date="2020-01" db="EMBL/GenBank/DDBJ databases">
        <authorList>
            <person name="Seo Y.L."/>
        </authorList>
    </citation>
    <scope>NUCLEOTIDE SEQUENCE</scope>
    <source>
        <strain evidence="1">R11</strain>
    </source>
</reference>
<protein>
    <submittedName>
        <fullName evidence="1">Uncharacterized protein</fullName>
    </submittedName>
</protein>
<accession>A0A965ZH36</accession>
<dbReference type="AlphaFoldDB" id="A0A965ZH36"/>
<evidence type="ECO:0000313" key="2">
    <source>
        <dbReference type="Proteomes" id="UP000638732"/>
    </source>
</evidence>
<proteinExistence type="predicted"/>
<organism evidence="1 2">
    <name type="scientific">Mucilaginibacter agri</name>
    <dbReference type="NCBI Taxonomy" id="2695265"/>
    <lineage>
        <taxon>Bacteria</taxon>
        <taxon>Pseudomonadati</taxon>
        <taxon>Bacteroidota</taxon>
        <taxon>Sphingobacteriia</taxon>
        <taxon>Sphingobacteriales</taxon>
        <taxon>Sphingobacteriaceae</taxon>
        <taxon>Mucilaginibacter</taxon>
    </lineage>
</organism>
<dbReference type="InterPro" id="IPR011990">
    <property type="entry name" value="TPR-like_helical_dom_sf"/>
</dbReference>
<sequence>MDYRKLVLIIVFILCLRHGVKAQENSVQVADSTSAELSKAGSWKELIAYGQQTIASGTNFPGLRLRVAFAWFITGNYKAALDEYSVVLDKDTYNQTARYYAYYCNKFLNNDLQAAYNAKFFDKETMKTENLSPFGFIDASAETGKKYVSSKLRGDGFYSRVGLSNRLGWRFQLEESGIYFRQNIINRYGFGPHSDRVILSDDQFEYFAKLSYALNQKFTILGSYHYLNTKYNSTTYHSNLGLLGVKYMGTYVDVQADVNFGHIIQQPITQYNAKLTFYPLGNLNFYTISRLSDKHLKDVNHWIYNQAIGFKVFKNTWLESTAVFGSQEDYLDVDGLYVYNSVDNTKFKFNETAFYQLNNHLQLQLTYTYEQKADAYFPANYHQNSVTLGALWKF</sequence>
<keyword evidence="2" id="KW-1185">Reference proteome</keyword>
<dbReference type="SUPFAM" id="SSF48452">
    <property type="entry name" value="TPR-like"/>
    <property type="match status" value="1"/>
</dbReference>
<evidence type="ECO:0000313" key="1">
    <source>
        <dbReference type="EMBL" id="NCD69546.1"/>
    </source>
</evidence>
<reference evidence="1" key="2">
    <citation type="submission" date="2020-10" db="EMBL/GenBank/DDBJ databases">
        <title>Mucilaginibacter sp. nov., isolated from soil.</title>
        <authorList>
            <person name="Jeon C.O."/>
        </authorList>
    </citation>
    <scope>NUCLEOTIDE SEQUENCE</scope>
    <source>
        <strain evidence="1">R11</strain>
    </source>
</reference>